<dbReference type="InParanoid" id="D8UE24"/>
<proteinExistence type="predicted"/>
<evidence type="ECO:0000313" key="3">
    <source>
        <dbReference type="Proteomes" id="UP000001058"/>
    </source>
</evidence>
<evidence type="ECO:0000313" key="2">
    <source>
        <dbReference type="EMBL" id="EFJ42049.1"/>
    </source>
</evidence>
<dbReference type="Proteomes" id="UP000001058">
    <property type="component" value="Unassembled WGS sequence"/>
</dbReference>
<evidence type="ECO:0000259" key="1">
    <source>
        <dbReference type="Pfam" id="PF12499"/>
    </source>
</evidence>
<gene>
    <name evidence="2" type="primary">phV19</name>
    <name evidence="2" type="ORF">VOLCADRAFT_83847</name>
</gene>
<reference evidence="2 3" key="1">
    <citation type="journal article" date="2010" name="Science">
        <title>Genomic analysis of organismal complexity in the multicellular green alga Volvox carteri.</title>
        <authorList>
            <person name="Prochnik S.E."/>
            <person name="Umen J."/>
            <person name="Nedelcu A.M."/>
            <person name="Hallmann A."/>
            <person name="Miller S.M."/>
            <person name="Nishii I."/>
            <person name="Ferris P."/>
            <person name="Kuo A."/>
            <person name="Mitros T."/>
            <person name="Fritz-Laylin L.K."/>
            <person name="Hellsten U."/>
            <person name="Chapman J."/>
            <person name="Simakov O."/>
            <person name="Rensing S.A."/>
            <person name="Terry A."/>
            <person name="Pangilinan J."/>
            <person name="Kapitonov V."/>
            <person name="Jurka J."/>
            <person name="Salamov A."/>
            <person name="Shapiro H."/>
            <person name="Schmutz J."/>
            <person name="Grimwood J."/>
            <person name="Lindquist E."/>
            <person name="Lucas S."/>
            <person name="Grigoriev I.V."/>
            <person name="Schmitt R."/>
            <person name="Kirk D."/>
            <person name="Rokhsar D.S."/>
        </authorList>
    </citation>
    <scope>NUCLEOTIDE SEQUENCE [LARGE SCALE GENOMIC DNA]</scope>
    <source>
        <strain evidence="3">f. Nagariensis / Eve</strain>
    </source>
</reference>
<dbReference type="EMBL" id="GL378387">
    <property type="protein sequence ID" value="EFJ42049.1"/>
    <property type="molecule type" value="Genomic_DNA"/>
</dbReference>
<name>D8UE24_VOLCA</name>
<dbReference type="KEGG" id="vcn:VOLCADRAFT_83847"/>
<protein>
    <submittedName>
        <fullName evidence="2">Extracellular matrix glycoprotein pherophorin-V19</fullName>
    </submittedName>
</protein>
<accession>D8UE24</accession>
<dbReference type="InterPro" id="IPR024616">
    <property type="entry name" value="Pherophorin"/>
</dbReference>
<keyword evidence="3" id="KW-1185">Reference proteome</keyword>
<feature type="domain" description="Pherophorin" evidence="1">
    <location>
        <begin position="80"/>
        <end position="218"/>
    </location>
</feature>
<sequence length="228" mass="25161">MSLCNYAKVTVCGRLRLRDRVALENALEQKARHWITLAAGYDLCDPELQSYSVSVTVGEHTYAMGTSCDLTPTAVTTRICDPSQGGLPYIVAPRYFLLAQTNNRSSTNEYCFGLSTWAAEGDSLSRMEWYANRSLSAWVAGFTLYSSTGNITALPARWATGSNGSTDILQANEINWTTTQANGAMVCVRVKKPRTLQQLCFEDRLCYVSLFGSSGDRCPTFKTALRQT</sequence>
<dbReference type="RefSeq" id="XP_002956924.1">
    <property type="nucleotide sequence ID" value="XM_002956878.1"/>
</dbReference>
<organism evidence="3">
    <name type="scientific">Volvox carteri f. nagariensis</name>
    <dbReference type="NCBI Taxonomy" id="3068"/>
    <lineage>
        <taxon>Eukaryota</taxon>
        <taxon>Viridiplantae</taxon>
        <taxon>Chlorophyta</taxon>
        <taxon>core chlorophytes</taxon>
        <taxon>Chlorophyceae</taxon>
        <taxon>CS clade</taxon>
        <taxon>Chlamydomonadales</taxon>
        <taxon>Volvocaceae</taxon>
        <taxon>Volvox</taxon>
    </lineage>
</organism>
<dbReference type="AlphaFoldDB" id="D8UE24"/>
<dbReference type="Pfam" id="PF12499">
    <property type="entry name" value="DUF3707"/>
    <property type="match status" value="1"/>
</dbReference>
<dbReference type="GeneID" id="9622663"/>